<evidence type="ECO:0000256" key="5">
    <source>
        <dbReference type="SAM" id="Phobius"/>
    </source>
</evidence>
<feature type="transmembrane region" description="Helical" evidence="5">
    <location>
        <begin position="387"/>
        <end position="409"/>
    </location>
</feature>
<dbReference type="InterPro" id="IPR011701">
    <property type="entry name" value="MFS"/>
</dbReference>
<dbReference type="GO" id="GO:0022857">
    <property type="term" value="F:transmembrane transporter activity"/>
    <property type="evidence" value="ECO:0007669"/>
    <property type="project" value="InterPro"/>
</dbReference>
<dbReference type="GO" id="GO:0005886">
    <property type="term" value="C:plasma membrane"/>
    <property type="evidence" value="ECO:0007669"/>
    <property type="project" value="TreeGrafter"/>
</dbReference>
<keyword evidence="7" id="KW-1185">Reference proteome</keyword>
<feature type="transmembrane region" description="Helical" evidence="5">
    <location>
        <begin position="132"/>
        <end position="156"/>
    </location>
</feature>
<feature type="transmembrane region" description="Helical" evidence="5">
    <location>
        <begin position="449"/>
        <end position="470"/>
    </location>
</feature>
<dbReference type="Proteomes" id="UP000326799">
    <property type="component" value="Unassembled WGS sequence"/>
</dbReference>
<dbReference type="Gene3D" id="1.20.1250.20">
    <property type="entry name" value="MFS general substrate transporter like domains"/>
    <property type="match status" value="1"/>
</dbReference>
<proteinExistence type="predicted"/>
<dbReference type="Pfam" id="PF07690">
    <property type="entry name" value="MFS_1"/>
    <property type="match status" value="1"/>
</dbReference>
<evidence type="ECO:0000256" key="4">
    <source>
        <dbReference type="ARBA" id="ARBA00023136"/>
    </source>
</evidence>
<evidence type="ECO:0000256" key="1">
    <source>
        <dbReference type="ARBA" id="ARBA00004141"/>
    </source>
</evidence>
<feature type="transmembrane region" description="Helical" evidence="5">
    <location>
        <begin position="65"/>
        <end position="87"/>
    </location>
</feature>
<reference evidence="6 7" key="1">
    <citation type="submission" date="2019-04" db="EMBL/GenBank/DDBJ databases">
        <title>Fungal friends and foes A comparative genomics study of 23 Aspergillus species from section Flavi.</title>
        <authorList>
            <consortium name="DOE Joint Genome Institute"/>
            <person name="Kjaerbolling I."/>
            <person name="Vesth T.C."/>
            <person name="Frisvad J.C."/>
            <person name="Nybo J.L."/>
            <person name="Theobald S."/>
            <person name="Kildgaard S."/>
            <person name="Petersen T.I."/>
            <person name="Kuo A."/>
            <person name="Sato A."/>
            <person name="Lyhne E.K."/>
            <person name="Kogle M.E."/>
            <person name="Wiebenga A."/>
            <person name="Kun R.S."/>
            <person name="Lubbers R.J."/>
            <person name="Makela M.R."/>
            <person name="Barry K."/>
            <person name="Chovatia M."/>
            <person name="Clum A."/>
            <person name="Daum C."/>
            <person name="Haridas S."/>
            <person name="He G."/>
            <person name="LaButti K."/>
            <person name="Lipzen A."/>
            <person name="Mondo S."/>
            <person name="Pangilinan J."/>
            <person name="Riley R."/>
            <person name="Salamov A."/>
            <person name="Simmons B.A."/>
            <person name="Magnuson J.K."/>
            <person name="Henrissat B."/>
            <person name="Mortensen U.H."/>
            <person name="Larsen T.O."/>
            <person name="De vries R.P."/>
            <person name="Grigoriev I.V."/>
            <person name="Machida M."/>
            <person name="Baker S.E."/>
            <person name="Andersen M.R."/>
        </authorList>
    </citation>
    <scope>NUCLEOTIDE SEQUENCE [LARGE SCALE GENOMIC DNA]</scope>
    <source>
        <strain evidence="6 7">CBS 126849</strain>
    </source>
</reference>
<gene>
    <name evidence="6" type="ORF">BDV33DRAFT_201412</name>
</gene>
<evidence type="ECO:0000313" key="7">
    <source>
        <dbReference type="Proteomes" id="UP000326799"/>
    </source>
</evidence>
<evidence type="ECO:0000256" key="2">
    <source>
        <dbReference type="ARBA" id="ARBA00022692"/>
    </source>
</evidence>
<name>A0A5N6F0S7_9EURO</name>
<dbReference type="SUPFAM" id="SSF103473">
    <property type="entry name" value="MFS general substrate transporter"/>
    <property type="match status" value="1"/>
</dbReference>
<accession>A0A5N6F0S7</accession>
<evidence type="ECO:0000313" key="6">
    <source>
        <dbReference type="EMBL" id="KAB8222424.1"/>
    </source>
</evidence>
<feature type="transmembrane region" description="Helical" evidence="5">
    <location>
        <begin position="299"/>
        <end position="323"/>
    </location>
</feature>
<feature type="transmembrane region" description="Helical" evidence="5">
    <location>
        <begin position="193"/>
        <end position="214"/>
    </location>
</feature>
<protein>
    <submittedName>
        <fullName evidence="6">Major facilitator superfamily domain-containing protein</fullName>
    </submittedName>
</protein>
<keyword evidence="2 5" id="KW-0812">Transmembrane</keyword>
<dbReference type="Pfam" id="PF12520">
    <property type="entry name" value="DUF3723"/>
    <property type="match status" value="1"/>
</dbReference>
<dbReference type="InterPro" id="IPR036259">
    <property type="entry name" value="MFS_trans_sf"/>
</dbReference>
<feature type="transmembrane region" description="Helical" evidence="5">
    <location>
        <begin position="220"/>
        <end position="240"/>
    </location>
</feature>
<dbReference type="PANTHER" id="PTHR23502">
    <property type="entry name" value="MAJOR FACILITATOR SUPERFAMILY"/>
    <property type="match status" value="1"/>
</dbReference>
<dbReference type="AlphaFoldDB" id="A0A5N6F0S7"/>
<dbReference type="InterPro" id="IPR022198">
    <property type="entry name" value="DUF3723"/>
</dbReference>
<organism evidence="6 7">
    <name type="scientific">Aspergillus novoparasiticus</name>
    <dbReference type="NCBI Taxonomy" id="986946"/>
    <lineage>
        <taxon>Eukaryota</taxon>
        <taxon>Fungi</taxon>
        <taxon>Dikarya</taxon>
        <taxon>Ascomycota</taxon>
        <taxon>Pezizomycotina</taxon>
        <taxon>Eurotiomycetes</taxon>
        <taxon>Eurotiomycetidae</taxon>
        <taxon>Eurotiales</taxon>
        <taxon>Aspergillaceae</taxon>
        <taxon>Aspergillus</taxon>
        <taxon>Aspergillus subgen. Circumdati</taxon>
    </lineage>
</organism>
<sequence length="760" mass="84585">MAGILSADKVPSKAEVAHNENIVLGSDQETGTVQLFDHSEIVLIPTPSGDPKDPLNLPTWQKYSIIVIVAAYGSMAVLSTSGLGAVFPHVLQEYPNNDPADVTDLMTYPTLFMGIGNFISMPLTLTLGRQPVFLFSLLLSIGTGLWCAFSTSLASHIGGRNLLSMAAGQSEALAPLIIQDIHFLHERSSKQGWFVGIQNIVAAGMFVATVYIVPDMGLKWWYIVVAIVNFATLIAAYVLVVETMFDRSNAVTRPDTPCFQHTRRLEPDVFGPRTWKHDLRLVHGRMDWRRLVSFHKETAQGICILPIFWLLLVNGAFLGVYVYQSSTFSAILTPPPYSFSNASLGFVQLVQAVDCLIFVPVMGYGTDFIAKKRSQWRKGVFEPEYRLLAMVIPAAIVIVSCVLFGYAGAAPSDWHWMAIVAPYHMGFFAFMGVNIIAISYAIDAFPDHAGALLMVICVGRGFISFGLSYSTVPLTETLGYDGGMNIFAIVCGVLSLMTAVFDEVGCQPLEPDHRIAAIISDEILRTSLELSQIAETDLMDNTNPPSLRLADNAHLLCLYGNHHISLEAKTQLCEESPDSQGFNEGDVFRIYRHYKRQNNLPKGRTVATSQPPSTPHPLPLPGILFAMEMNRRDLILILTCSRTHPPGSPPPVADGSNMDIEPWAPGFEDYIALMNSKVEMCIHRKARDILRLWYQHETKLVIVLFVFEYRCYYNFHHIGGDNLRATLQNLSKDQYFFISRDLIDILWISVLFMMRLSDTN</sequence>
<dbReference type="PANTHER" id="PTHR23502:SF164">
    <property type="entry name" value="MAJOR FACILITATOR SUPERFAMILY (MFS) PROFILE DOMAIN-CONTAINING PROTEIN"/>
    <property type="match status" value="1"/>
</dbReference>
<keyword evidence="3 5" id="KW-1133">Transmembrane helix</keyword>
<feature type="transmembrane region" description="Helical" evidence="5">
    <location>
        <begin position="343"/>
        <end position="366"/>
    </location>
</feature>
<evidence type="ECO:0000256" key="3">
    <source>
        <dbReference type="ARBA" id="ARBA00022989"/>
    </source>
</evidence>
<keyword evidence="4 5" id="KW-0472">Membrane</keyword>
<dbReference type="EMBL" id="ML733412">
    <property type="protein sequence ID" value="KAB8222424.1"/>
    <property type="molecule type" value="Genomic_DNA"/>
</dbReference>
<comment type="subcellular location">
    <subcellularLocation>
        <location evidence="1">Membrane</location>
        <topology evidence="1">Multi-pass membrane protein</topology>
    </subcellularLocation>
</comment>
<feature type="transmembrane region" description="Helical" evidence="5">
    <location>
        <begin position="421"/>
        <end position="442"/>
    </location>
</feature>